<evidence type="ECO:0000313" key="2">
    <source>
        <dbReference type="Proteomes" id="UP000827872"/>
    </source>
</evidence>
<gene>
    <name evidence="1" type="ORF">K3G42_017085</name>
</gene>
<comment type="caution">
    <text evidence="1">The sequence shown here is derived from an EMBL/GenBank/DDBJ whole genome shotgun (WGS) entry which is preliminary data.</text>
</comment>
<reference evidence="1" key="1">
    <citation type="submission" date="2021-08" db="EMBL/GenBank/DDBJ databases">
        <title>The first chromosome-level gecko genome reveals the dynamic sex chromosomes of Neotropical dwarf geckos (Sphaerodactylidae: Sphaerodactylus).</title>
        <authorList>
            <person name="Pinto B.J."/>
            <person name="Keating S.E."/>
            <person name="Gamble T."/>
        </authorList>
    </citation>
    <scope>NUCLEOTIDE SEQUENCE</scope>
    <source>
        <strain evidence="1">TG3544</strain>
    </source>
</reference>
<keyword evidence="2" id="KW-1185">Reference proteome</keyword>
<accession>A0ACB8F9Z5</accession>
<name>A0ACB8F9Z5_9SAUR</name>
<dbReference type="Proteomes" id="UP000827872">
    <property type="component" value="Linkage Group LG08"/>
</dbReference>
<dbReference type="EMBL" id="CM037621">
    <property type="protein sequence ID" value="KAH8001830.1"/>
    <property type="molecule type" value="Genomic_DNA"/>
</dbReference>
<evidence type="ECO:0000313" key="1">
    <source>
        <dbReference type="EMBL" id="KAH8001830.1"/>
    </source>
</evidence>
<sequence>MLIFTALLLVFVGSLCSSGHYPCGGLLTYSRGSFHSPNYPGNYHNNEHCVWNIRTPSRSRINLTFTDIQTECYYDEVEIYDGDQNSRSLGRYCNGAPLTFVSSSNALTVNFSSDASVIGKGFNADYSTLYEPHETSRLPTTGFTTYRPTTELTTPVPTTERTTRLPTTELTTPVPTTERTTRLPTTGKHLLVNFRNGFTSVHIFTLSSVN</sequence>
<organism evidence="1 2">
    <name type="scientific">Sphaerodactylus townsendi</name>
    <dbReference type="NCBI Taxonomy" id="933632"/>
    <lineage>
        <taxon>Eukaryota</taxon>
        <taxon>Metazoa</taxon>
        <taxon>Chordata</taxon>
        <taxon>Craniata</taxon>
        <taxon>Vertebrata</taxon>
        <taxon>Euteleostomi</taxon>
        <taxon>Lepidosauria</taxon>
        <taxon>Squamata</taxon>
        <taxon>Bifurcata</taxon>
        <taxon>Gekkota</taxon>
        <taxon>Sphaerodactylidae</taxon>
        <taxon>Sphaerodactylus</taxon>
    </lineage>
</organism>
<protein>
    <submittedName>
        <fullName evidence="1">Uncharacterized protein</fullName>
    </submittedName>
</protein>
<proteinExistence type="predicted"/>